<name>K4Q4L1_9REOV</name>
<dbReference type="Pfam" id="PF17580">
    <property type="entry name" value="GBR_NSP5"/>
    <property type="match status" value="1"/>
</dbReference>
<feature type="compositionally biased region" description="Basic and acidic residues" evidence="1">
    <location>
        <begin position="98"/>
        <end position="115"/>
    </location>
</feature>
<dbReference type="InterPro" id="IPR020244">
    <property type="entry name" value="Rotavirus_B_NSP5"/>
</dbReference>
<evidence type="ECO:0000313" key="2">
    <source>
        <dbReference type="EMBL" id="BAM65584.1"/>
    </source>
</evidence>
<feature type="region of interest" description="Disordered" evidence="1">
    <location>
        <begin position="1"/>
        <end position="121"/>
    </location>
</feature>
<accession>K4Q4L1</accession>
<protein>
    <submittedName>
        <fullName evidence="2">Nonstructural protein 5</fullName>
    </submittedName>
</protein>
<dbReference type="EMBL" id="AB713977">
    <property type="protein sequence ID" value="BAM65584.1"/>
    <property type="molecule type" value="Genomic_RNA"/>
</dbReference>
<reference evidence="2" key="1">
    <citation type="journal article" date="2012" name="Infect. Genet. Evol.">
        <title>Phylogenetic analysis of nonstructural protein 5 (NSP5) gene sequences in porcine rotavirus B strains.</title>
        <authorList>
            <person name="Suzuki T."/>
            <person name="Soma J."/>
            <person name="Miyazaki A."/>
            <person name="Tsunemitsu H."/>
        </authorList>
    </citation>
    <scope>NUCLEOTIDE SEQUENCE</scope>
    <source>
        <strain evidence="2">PB-S22-3</strain>
    </source>
</reference>
<feature type="compositionally biased region" description="Polar residues" evidence="1">
    <location>
        <begin position="49"/>
        <end position="61"/>
    </location>
</feature>
<proteinExistence type="predicted"/>
<evidence type="ECO:0000256" key="1">
    <source>
        <dbReference type="SAM" id="MobiDB-lite"/>
    </source>
</evidence>
<sequence>MAEASEFNFNARRKRRTVSEKRETKEVVKPKTPVEEKENDNYEEIESASVYSQESSRSNYSDAYEKLKREPVVEDSNDERYRTLEYSEDEEIFKSAPKRSDKPSRSTSRTQHEENDGSSVVMERISELSLEVERLKQQSQPLTVDSAFNMTLRNVDNLTTRQKQALVTALVNSMN</sequence>
<feature type="compositionally biased region" description="Basic and acidic residues" evidence="1">
    <location>
        <begin position="17"/>
        <end position="40"/>
    </location>
</feature>
<gene>
    <name evidence="2" type="primary">NSP5</name>
</gene>
<organism evidence="2">
    <name type="scientific">Porcine rotavirus B</name>
    <dbReference type="NCBI Taxonomy" id="449582"/>
    <lineage>
        <taxon>Viruses</taxon>
        <taxon>Riboviria</taxon>
        <taxon>Orthornavirae</taxon>
        <taxon>Duplornaviricota</taxon>
        <taxon>Resentoviricetes</taxon>
        <taxon>Reovirales</taxon>
        <taxon>Sedoreoviridae</taxon>
        <taxon>Rotavirus</taxon>
        <taxon>Rotavirus betagastroenteritidis</taxon>
        <taxon>Rotavirus B</taxon>
    </lineage>
</organism>
<feature type="compositionally biased region" description="Basic and acidic residues" evidence="1">
    <location>
        <begin position="63"/>
        <end position="85"/>
    </location>
</feature>